<dbReference type="AlphaFoldDB" id="A0A3R9MPI9"/>
<feature type="transmembrane region" description="Helical" evidence="1">
    <location>
        <begin position="44"/>
        <end position="62"/>
    </location>
</feature>
<keyword evidence="1" id="KW-0812">Transmembrane</keyword>
<dbReference type="EMBL" id="RWIT01000014">
    <property type="protein sequence ID" value="RSK45310.1"/>
    <property type="molecule type" value="Genomic_DNA"/>
</dbReference>
<name>A0A3R9MPI9_9BACT</name>
<evidence type="ECO:0000313" key="2">
    <source>
        <dbReference type="EMBL" id="RSK45310.1"/>
    </source>
</evidence>
<evidence type="ECO:0000313" key="3">
    <source>
        <dbReference type="Proteomes" id="UP000273500"/>
    </source>
</evidence>
<feature type="transmembrane region" description="Helical" evidence="1">
    <location>
        <begin position="278"/>
        <end position="298"/>
    </location>
</feature>
<evidence type="ECO:0000256" key="1">
    <source>
        <dbReference type="SAM" id="Phobius"/>
    </source>
</evidence>
<feature type="transmembrane region" description="Helical" evidence="1">
    <location>
        <begin position="83"/>
        <end position="102"/>
    </location>
</feature>
<dbReference type="OrthoDB" id="9778341at2"/>
<keyword evidence="3" id="KW-1185">Reference proteome</keyword>
<protein>
    <submittedName>
        <fullName evidence="2">Uncharacterized protein</fullName>
    </submittedName>
</protein>
<sequence>MEGFNIKMRRIFAPFFLIVTGVVLCFAGLDYYLNIDNVADLPIWWVYLLPAAATAVLCWLVLHPGLLLLQEDASRDTKERDQGYASFYIIVAAMVLLLTWRIDLYFKESLGVVRIVKSVRDLATQKPARFYFMKNIYIDRELCGFDSVTKTPKGQNPTVYMRAVFPLRDTLGSAVWELPVAWLGIQSARQMSVDASHDSLEVFQRRAYRELRLDILNSSSQQLSDIQYLERAGAGEQDQPYRKALFRNPLYHYFSAAVQAPVLLYPRTTSFEDRTKDAGLLLVVLYVGGILAFLINLVCTDFKK</sequence>
<organism evidence="2 3">
    <name type="scientific">Hymenobacter rigui</name>
    <dbReference type="NCBI Taxonomy" id="334424"/>
    <lineage>
        <taxon>Bacteria</taxon>
        <taxon>Pseudomonadati</taxon>
        <taxon>Bacteroidota</taxon>
        <taxon>Cytophagia</taxon>
        <taxon>Cytophagales</taxon>
        <taxon>Hymenobacteraceae</taxon>
        <taxon>Hymenobacter</taxon>
    </lineage>
</organism>
<comment type="caution">
    <text evidence="2">The sequence shown here is derived from an EMBL/GenBank/DDBJ whole genome shotgun (WGS) entry which is preliminary data.</text>
</comment>
<feature type="transmembrane region" description="Helical" evidence="1">
    <location>
        <begin position="12"/>
        <end position="32"/>
    </location>
</feature>
<gene>
    <name evidence="2" type="ORF">EI291_18285</name>
</gene>
<dbReference type="RefSeq" id="WP_125423424.1">
    <property type="nucleotide sequence ID" value="NZ_RWIT01000014.1"/>
</dbReference>
<accession>A0A3R9MPI9</accession>
<reference evidence="2 3" key="1">
    <citation type="submission" date="2018-12" db="EMBL/GenBank/DDBJ databases">
        <authorList>
            <person name="Feng G."/>
            <person name="Zhu H."/>
        </authorList>
    </citation>
    <scope>NUCLEOTIDE SEQUENCE [LARGE SCALE GENOMIC DNA]</scope>
    <source>
        <strain evidence="2 3">KCTC 12533</strain>
    </source>
</reference>
<keyword evidence="1" id="KW-1133">Transmembrane helix</keyword>
<dbReference type="Proteomes" id="UP000273500">
    <property type="component" value="Unassembled WGS sequence"/>
</dbReference>
<keyword evidence="1" id="KW-0472">Membrane</keyword>
<proteinExistence type="predicted"/>